<evidence type="ECO:0000256" key="2">
    <source>
        <dbReference type="ARBA" id="ARBA00023125"/>
    </source>
</evidence>
<dbReference type="PRINTS" id="PR00035">
    <property type="entry name" value="HTHGNTR"/>
</dbReference>
<evidence type="ECO:0000256" key="3">
    <source>
        <dbReference type="ARBA" id="ARBA00023163"/>
    </source>
</evidence>
<dbReference type="PANTHER" id="PTHR43537">
    <property type="entry name" value="TRANSCRIPTIONAL REGULATOR, GNTR FAMILY"/>
    <property type="match status" value="1"/>
</dbReference>
<dbReference type="OrthoDB" id="214086at2"/>
<dbReference type="PROSITE" id="PS50949">
    <property type="entry name" value="HTH_GNTR"/>
    <property type="match status" value="1"/>
</dbReference>
<dbReference type="Pfam" id="PF07729">
    <property type="entry name" value="FCD"/>
    <property type="match status" value="1"/>
</dbReference>
<dbReference type="InterPro" id="IPR008920">
    <property type="entry name" value="TF_FadR/GntR_C"/>
</dbReference>
<evidence type="ECO:0000313" key="5">
    <source>
        <dbReference type="EMBL" id="TCS96753.1"/>
    </source>
</evidence>
<evidence type="ECO:0000256" key="1">
    <source>
        <dbReference type="ARBA" id="ARBA00023015"/>
    </source>
</evidence>
<gene>
    <name evidence="5" type="ORF">EDD58_101394</name>
</gene>
<dbReference type="InterPro" id="IPR000524">
    <property type="entry name" value="Tscrpt_reg_HTH_GntR"/>
</dbReference>
<dbReference type="InterPro" id="IPR011711">
    <property type="entry name" value="GntR_C"/>
</dbReference>
<evidence type="ECO:0000259" key="4">
    <source>
        <dbReference type="PROSITE" id="PS50949"/>
    </source>
</evidence>
<dbReference type="Pfam" id="PF00392">
    <property type="entry name" value="GntR"/>
    <property type="match status" value="1"/>
</dbReference>
<dbReference type="RefSeq" id="WP_131923141.1">
    <property type="nucleotide sequence ID" value="NZ_SMAG01000001.1"/>
</dbReference>
<dbReference type="GO" id="GO:0003677">
    <property type="term" value="F:DNA binding"/>
    <property type="evidence" value="ECO:0007669"/>
    <property type="project" value="UniProtKB-KW"/>
</dbReference>
<dbReference type="CDD" id="cd07377">
    <property type="entry name" value="WHTH_GntR"/>
    <property type="match status" value="1"/>
</dbReference>
<dbReference type="Gene3D" id="1.10.10.10">
    <property type="entry name" value="Winged helix-like DNA-binding domain superfamily/Winged helix DNA-binding domain"/>
    <property type="match status" value="1"/>
</dbReference>
<keyword evidence="2" id="KW-0238">DNA-binding</keyword>
<sequence length="226" mass="26357">MTVTEASASKFQFLLRKINRLIEEDGLRPGDKIPSERELSERLQAGRSSIREVLRSLELLGIITTRRGEGTFLQPHHKNHLVDLLAGYILRDIKSRQDLLEMRELLEVGSIQLAVQRREEEELMELKKLLDEMKQMVIKGIQPNKALQEFHALLIKMANNYLLTRIWYPIVHYVKTIETEGYENIVKISEDTIRLYEQLVEAVSNQEGQLAIDVMERLCENRLLHK</sequence>
<dbReference type="Gene3D" id="1.20.120.530">
    <property type="entry name" value="GntR ligand-binding domain-like"/>
    <property type="match status" value="1"/>
</dbReference>
<dbReference type="SMART" id="SM00345">
    <property type="entry name" value="HTH_GNTR"/>
    <property type="match status" value="1"/>
</dbReference>
<dbReference type="SUPFAM" id="SSF46785">
    <property type="entry name" value="Winged helix' DNA-binding domain"/>
    <property type="match status" value="1"/>
</dbReference>
<dbReference type="EMBL" id="SMAG01000001">
    <property type="protein sequence ID" value="TCS96753.1"/>
    <property type="molecule type" value="Genomic_DNA"/>
</dbReference>
<accession>A0A4R3LA88</accession>
<dbReference type="SMART" id="SM00895">
    <property type="entry name" value="FCD"/>
    <property type="match status" value="1"/>
</dbReference>
<feature type="domain" description="HTH gntR-type" evidence="4">
    <location>
        <begin position="8"/>
        <end position="76"/>
    </location>
</feature>
<dbReference type="Proteomes" id="UP000294937">
    <property type="component" value="Unassembled WGS sequence"/>
</dbReference>
<proteinExistence type="predicted"/>
<keyword evidence="6" id="KW-1185">Reference proteome</keyword>
<reference evidence="5 6" key="1">
    <citation type="submission" date="2019-03" db="EMBL/GenBank/DDBJ databases">
        <title>Genomic Encyclopedia of Type Strains, Phase IV (KMG-IV): sequencing the most valuable type-strain genomes for metagenomic binning, comparative biology and taxonomic classification.</title>
        <authorList>
            <person name="Goeker M."/>
        </authorList>
    </citation>
    <scope>NUCLEOTIDE SEQUENCE [LARGE SCALE GENOMIC DNA]</scope>
    <source>
        <strain evidence="5 6">DSM 45707</strain>
    </source>
</reference>
<dbReference type="SUPFAM" id="SSF48008">
    <property type="entry name" value="GntR ligand-binding domain-like"/>
    <property type="match status" value="1"/>
</dbReference>
<organism evidence="5 6">
    <name type="scientific">Hazenella coriacea</name>
    <dbReference type="NCBI Taxonomy" id="1179467"/>
    <lineage>
        <taxon>Bacteria</taxon>
        <taxon>Bacillati</taxon>
        <taxon>Bacillota</taxon>
        <taxon>Bacilli</taxon>
        <taxon>Bacillales</taxon>
        <taxon>Thermoactinomycetaceae</taxon>
        <taxon>Hazenella</taxon>
    </lineage>
</organism>
<keyword evidence="3" id="KW-0804">Transcription</keyword>
<evidence type="ECO:0000313" key="6">
    <source>
        <dbReference type="Proteomes" id="UP000294937"/>
    </source>
</evidence>
<dbReference type="InterPro" id="IPR036388">
    <property type="entry name" value="WH-like_DNA-bd_sf"/>
</dbReference>
<dbReference type="InterPro" id="IPR036390">
    <property type="entry name" value="WH_DNA-bd_sf"/>
</dbReference>
<dbReference type="GO" id="GO:0003700">
    <property type="term" value="F:DNA-binding transcription factor activity"/>
    <property type="evidence" value="ECO:0007669"/>
    <property type="project" value="InterPro"/>
</dbReference>
<keyword evidence="1" id="KW-0805">Transcription regulation</keyword>
<dbReference type="AlphaFoldDB" id="A0A4R3LA88"/>
<name>A0A4R3LA88_9BACL</name>
<comment type="caution">
    <text evidence="5">The sequence shown here is derived from an EMBL/GenBank/DDBJ whole genome shotgun (WGS) entry which is preliminary data.</text>
</comment>
<protein>
    <submittedName>
        <fullName evidence="5">GntR family transcriptional regulator</fullName>
    </submittedName>
</protein>
<dbReference type="PANTHER" id="PTHR43537:SF54">
    <property type="entry name" value="TRANSCRIPTIONAL REGULATOR, GNTR FAMILY"/>
    <property type="match status" value="1"/>
</dbReference>